<comment type="caution">
    <text evidence="2">The sequence shown here is derived from an EMBL/GenBank/DDBJ whole genome shotgun (WGS) entry which is preliminary data.</text>
</comment>
<evidence type="ECO:0000313" key="2">
    <source>
        <dbReference type="EMBL" id="GLB36762.1"/>
    </source>
</evidence>
<dbReference type="EMBL" id="BRPK01000003">
    <property type="protein sequence ID" value="GLB36762.1"/>
    <property type="molecule type" value="Genomic_DNA"/>
</dbReference>
<protein>
    <submittedName>
        <fullName evidence="2">Uncharacterized protein</fullName>
    </submittedName>
</protein>
<evidence type="ECO:0000256" key="1">
    <source>
        <dbReference type="SAM" id="MobiDB-lite"/>
    </source>
</evidence>
<keyword evidence="3" id="KW-1185">Reference proteome</keyword>
<organism evidence="2 3">
    <name type="scientific">Lyophyllum shimeji</name>
    <name type="common">Hon-shimeji</name>
    <name type="synonym">Tricholoma shimeji</name>
    <dbReference type="NCBI Taxonomy" id="47721"/>
    <lineage>
        <taxon>Eukaryota</taxon>
        <taxon>Fungi</taxon>
        <taxon>Dikarya</taxon>
        <taxon>Basidiomycota</taxon>
        <taxon>Agaricomycotina</taxon>
        <taxon>Agaricomycetes</taxon>
        <taxon>Agaricomycetidae</taxon>
        <taxon>Agaricales</taxon>
        <taxon>Tricholomatineae</taxon>
        <taxon>Lyophyllaceae</taxon>
        <taxon>Lyophyllum</taxon>
    </lineage>
</organism>
<accession>A0A9P3UKV6</accession>
<proteinExistence type="predicted"/>
<name>A0A9P3UKV6_LYOSH</name>
<evidence type="ECO:0000313" key="3">
    <source>
        <dbReference type="Proteomes" id="UP001063166"/>
    </source>
</evidence>
<dbReference type="AlphaFoldDB" id="A0A9P3UKV6"/>
<feature type="region of interest" description="Disordered" evidence="1">
    <location>
        <begin position="1"/>
        <end position="78"/>
    </location>
</feature>
<reference evidence="2" key="1">
    <citation type="submission" date="2022-07" db="EMBL/GenBank/DDBJ databases">
        <title>The genome of Lyophyllum shimeji provides insight into the initial evolution of ectomycorrhizal fungal genome.</title>
        <authorList>
            <person name="Kobayashi Y."/>
            <person name="Shibata T."/>
            <person name="Hirakawa H."/>
            <person name="Shigenobu S."/>
            <person name="Nishiyama T."/>
            <person name="Yamada A."/>
            <person name="Hasebe M."/>
            <person name="Kawaguchi M."/>
        </authorList>
    </citation>
    <scope>NUCLEOTIDE SEQUENCE</scope>
    <source>
        <strain evidence="2">AT787</strain>
    </source>
</reference>
<gene>
    <name evidence="2" type="ORF">LshimejAT787_0310490</name>
</gene>
<sequence>MAAENIPYPRLARKLPLAASPDATTGSGPDCNRGAPMRPTPRPRSANRGRQTIPGGASGRAVGLGRRGPTGPETGRARVHADGSHWKASSMFSAPLKSQDTDTPKLIAQCVVKPSIVR</sequence>
<dbReference type="Proteomes" id="UP001063166">
    <property type="component" value="Unassembled WGS sequence"/>
</dbReference>